<name>A0A8J4VA78_9ROSI</name>
<gene>
    <name evidence="7" type="ORF">CMV_023860</name>
</gene>
<feature type="region of interest" description="Disordered" evidence="4">
    <location>
        <begin position="259"/>
        <end position="291"/>
    </location>
</feature>
<dbReference type="Pfam" id="PF07765">
    <property type="entry name" value="KIP1"/>
    <property type="match status" value="1"/>
</dbReference>
<proteinExistence type="inferred from homology"/>
<keyword evidence="5" id="KW-0732">Signal</keyword>
<evidence type="ECO:0000256" key="2">
    <source>
        <dbReference type="ARBA" id="ARBA00038006"/>
    </source>
</evidence>
<protein>
    <recommendedName>
        <fullName evidence="6">NAB domain-containing protein</fullName>
    </recommendedName>
</protein>
<organism evidence="7 8">
    <name type="scientific">Castanea mollissima</name>
    <name type="common">Chinese chestnut</name>
    <dbReference type="NCBI Taxonomy" id="60419"/>
    <lineage>
        <taxon>Eukaryota</taxon>
        <taxon>Viridiplantae</taxon>
        <taxon>Streptophyta</taxon>
        <taxon>Embryophyta</taxon>
        <taxon>Tracheophyta</taxon>
        <taxon>Spermatophyta</taxon>
        <taxon>Magnoliopsida</taxon>
        <taxon>eudicotyledons</taxon>
        <taxon>Gunneridae</taxon>
        <taxon>Pentapetalae</taxon>
        <taxon>rosids</taxon>
        <taxon>fabids</taxon>
        <taxon>Fagales</taxon>
        <taxon>Fagaceae</taxon>
        <taxon>Castanea</taxon>
    </lineage>
</organism>
<evidence type="ECO:0000256" key="3">
    <source>
        <dbReference type="SAM" id="Coils"/>
    </source>
</evidence>
<dbReference type="Proteomes" id="UP000737018">
    <property type="component" value="Unassembled WGS sequence"/>
</dbReference>
<dbReference type="InterPro" id="IPR051861">
    <property type="entry name" value="NET_actin-binding_domain"/>
</dbReference>
<reference evidence="7" key="1">
    <citation type="submission" date="2020-03" db="EMBL/GenBank/DDBJ databases">
        <title>Castanea mollissima Vanexum genome sequencing.</title>
        <authorList>
            <person name="Staton M."/>
        </authorList>
    </citation>
    <scope>NUCLEOTIDE SEQUENCE</scope>
    <source>
        <tissue evidence="7">Leaf</tissue>
    </source>
</reference>
<dbReference type="PANTHER" id="PTHR32258:SF28">
    <property type="entry name" value="PROTEIN NETWORKED 3A-RELATED"/>
    <property type="match status" value="1"/>
</dbReference>
<dbReference type="GO" id="GO:0005774">
    <property type="term" value="C:vacuolar membrane"/>
    <property type="evidence" value="ECO:0007669"/>
    <property type="project" value="TreeGrafter"/>
</dbReference>
<feature type="chain" id="PRO_5035185893" description="NAB domain-containing protein" evidence="5">
    <location>
        <begin position="33"/>
        <end position="391"/>
    </location>
</feature>
<feature type="signal peptide" evidence="5">
    <location>
        <begin position="1"/>
        <end position="32"/>
    </location>
</feature>
<dbReference type="AlphaFoldDB" id="A0A8J4VA78"/>
<accession>A0A8J4VA78</accession>
<comment type="similarity">
    <text evidence="2">Belongs to the NET family.</text>
</comment>
<evidence type="ECO:0000313" key="7">
    <source>
        <dbReference type="EMBL" id="KAF3950382.1"/>
    </source>
</evidence>
<evidence type="ECO:0000256" key="1">
    <source>
        <dbReference type="ARBA" id="ARBA00023054"/>
    </source>
</evidence>
<evidence type="ECO:0000256" key="5">
    <source>
        <dbReference type="SAM" id="SignalP"/>
    </source>
</evidence>
<keyword evidence="8" id="KW-1185">Reference proteome</keyword>
<feature type="domain" description="NAB" evidence="6">
    <location>
        <begin position="143"/>
        <end position="224"/>
    </location>
</feature>
<evidence type="ECO:0000313" key="8">
    <source>
        <dbReference type="Proteomes" id="UP000737018"/>
    </source>
</evidence>
<keyword evidence="1 3" id="KW-0175">Coiled coil</keyword>
<evidence type="ECO:0000259" key="6">
    <source>
        <dbReference type="PROSITE" id="PS51774"/>
    </source>
</evidence>
<dbReference type="PANTHER" id="PTHR32258">
    <property type="entry name" value="PROTEIN NETWORKED 4A"/>
    <property type="match status" value="1"/>
</dbReference>
<feature type="compositionally biased region" description="Acidic residues" evidence="4">
    <location>
        <begin position="261"/>
        <end position="289"/>
    </location>
</feature>
<comment type="caution">
    <text evidence="7">The sequence shown here is derived from an EMBL/GenBank/DDBJ whole genome shotgun (WGS) entry which is preliminary data.</text>
</comment>
<dbReference type="OrthoDB" id="2019833at2759"/>
<sequence length="391" mass="44704">MDQWRQRIDLGWWVSLDLWVVDLWVCCAVVKPQTSGGGGLRRIGLGWWVGLDLWGCCAAVKPQTSSGGGCEGSVQGGGLLICGCCEAQIGGCASYVVVMVPTGKPQRQRDRVRSNFGFSVEKIKQYQVRSNKIVGMMMKNQTSHWWWLDSHNKSKRSPWLQSTLAELEEKTKAMLKLIEEDADSFAKRAEMYYKKRPELISMVEEFYRTHRSLAERYDQLKSDSATRLLTTLASPFSSSKSQPEKLMSVVDQTYDSYSETCDTEELAESEVDDPEEEDEPLVDDQEMKEEEIPSGVCNDEVRKLKEEIERLKEENRIQRDQLVQKDEEKREVIRQLSLAVDMLKDENVKLWKCVARDSNNKKRTPLEFNKLKGAFLGKLFNGFSKNTVVAL</sequence>
<evidence type="ECO:0000256" key="4">
    <source>
        <dbReference type="SAM" id="MobiDB-lite"/>
    </source>
</evidence>
<dbReference type="EMBL" id="JRKL02005501">
    <property type="protein sequence ID" value="KAF3950382.1"/>
    <property type="molecule type" value="Genomic_DNA"/>
</dbReference>
<feature type="coiled-coil region" evidence="3">
    <location>
        <begin position="294"/>
        <end position="328"/>
    </location>
</feature>
<dbReference type="PROSITE" id="PS51774">
    <property type="entry name" value="NAB"/>
    <property type="match status" value="1"/>
</dbReference>
<dbReference type="GO" id="GO:0003779">
    <property type="term" value="F:actin binding"/>
    <property type="evidence" value="ECO:0007669"/>
    <property type="project" value="InterPro"/>
</dbReference>
<dbReference type="InterPro" id="IPR011684">
    <property type="entry name" value="NAB"/>
</dbReference>